<evidence type="ECO:0000313" key="5">
    <source>
        <dbReference type="EMBL" id="KAA8915899.1"/>
    </source>
</evidence>
<dbReference type="InterPro" id="IPR003958">
    <property type="entry name" value="CBFA_NFYB_domain"/>
</dbReference>
<evidence type="ECO:0000256" key="1">
    <source>
        <dbReference type="ARBA" id="ARBA00004123"/>
    </source>
</evidence>
<gene>
    <name evidence="5" type="ORF">TRICI_001913</name>
</gene>
<evidence type="ECO:0000256" key="3">
    <source>
        <dbReference type="SAM" id="MobiDB-lite"/>
    </source>
</evidence>
<dbReference type="PANTHER" id="PTHR10252:SF54">
    <property type="entry name" value="CHROMATIN ACCESSIBILITY COMPLEX PROTEIN 1"/>
    <property type="match status" value="1"/>
</dbReference>
<dbReference type="InterPro" id="IPR009072">
    <property type="entry name" value="Histone-fold"/>
</dbReference>
<evidence type="ECO:0000313" key="6">
    <source>
        <dbReference type="Proteomes" id="UP000761534"/>
    </source>
</evidence>
<dbReference type="Proteomes" id="UP000761534">
    <property type="component" value="Unassembled WGS sequence"/>
</dbReference>
<feature type="region of interest" description="Disordered" evidence="3">
    <location>
        <begin position="86"/>
        <end position="167"/>
    </location>
</feature>
<comment type="subcellular location">
    <subcellularLocation>
        <location evidence="1">Nucleus</location>
    </subcellularLocation>
</comment>
<dbReference type="CDD" id="cd23645">
    <property type="entry name" value="HFD_Dpb3-like"/>
    <property type="match status" value="1"/>
</dbReference>
<organism evidence="5 6">
    <name type="scientific">Trichomonascus ciferrii</name>
    <dbReference type="NCBI Taxonomy" id="44093"/>
    <lineage>
        <taxon>Eukaryota</taxon>
        <taxon>Fungi</taxon>
        <taxon>Dikarya</taxon>
        <taxon>Ascomycota</taxon>
        <taxon>Saccharomycotina</taxon>
        <taxon>Dipodascomycetes</taxon>
        <taxon>Dipodascales</taxon>
        <taxon>Trichomonascaceae</taxon>
        <taxon>Trichomonascus</taxon>
        <taxon>Trichomonascus ciferrii complex</taxon>
    </lineage>
</organism>
<dbReference type="GO" id="GO:0046982">
    <property type="term" value="F:protein heterodimerization activity"/>
    <property type="evidence" value="ECO:0007669"/>
    <property type="project" value="InterPro"/>
</dbReference>
<keyword evidence="6" id="KW-1185">Reference proteome</keyword>
<dbReference type="OrthoDB" id="636685at2759"/>
<feature type="domain" description="Transcription factor CBF/NF-Y/archaeal histone" evidence="4">
    <location>
        <begin position="9"/>
        <end position="63"/>
    </location>
</feature>
<name>A0A642V860_9ASCO</name>
<dbReference type="GO" id="GO:0008623">
    <property type="term" value="C:CHRAC"/>
    <property type="evidence" value="ECO:0007669"/>
    <property type="project" value="TreeGrafter"/>
</dbReference>
<dbReference type="GO" id="GO:0006261">
    <property type="term" value="P:DNA-templated DNA replication"/>
    <property type="evidence" value="ECO:0007669"/>
    <property type="project" value="TreeGrafter"/>
</dbReference>
<proteinExistence type="predicted"/>
<accession>A0A642V860</accession>
<dbReference type="VEuPathDB" id="FungiDB:TRICI_001913"/>
<dbReference type="EMBL" id="SWFS01000131">
    <property type="protein sequence ID" value="KAA8915899.1"/>
    <property type="molecule type" value="Genomic_DNA"/>
</dbReference>
<dbReference type="SUPFAM" id="SSF47113">
    <property type="entry name" value="Histone-fold"/>
    <property type="match status" value="1"/>
</dbReference>
<evidence type="ECO:0000259" key="4">
    <source>
        <dbReference type="Pfam" id="PF00808"/>
    </source>
</evidence>
<dbReference type="PANTHER" id="PTHR10252">
    <property type="entry name" value="HISTONE-LIKE TRANSCRIPTION FACTOR CCAAT-RELATED"/>
    <property type="match status" value="1"/>
</dbReference>
<evidence type="ECO:0000256" key="2">
    <source>
        <dbReference type="ARBA" id="ARBA00023242"/>
    </source>
</evidence>
<dbReference type="AlphaFoldDB" id="A0A642V860"/>
<dbReference type="Pfam" id="PF00808">
    <property type="entry name" value="CBFD_NFYB_HMF"/>
    <property type="match status" value="1"/>
</dbReference>
<protein>
    <recommendedName>
        <fullName evidence="4">Transcription factor CBF/NF-Y/archaeal histone domain-containing protein</fullName>
    </recommendedName>
</protein>
<comment type="caution">
    <text evidence="5">The sequence shown here is derived from an EMBL/GenBank/DDBJ whole genome shotgun (WGS) entry which is preliminary data.</text>
</comment>
<keyword evidence="2" id="KW-0539">Nucleus</keyword>
<sequence length="167" mass="18461">MSSETKAPKVPIARVKRIIKQDDDIAGVSSSALFAQYFTEQALLSAQGERRKKLQYADFANAVANNDQLEFLSDLVPKKVPFRKVLEHRQQPSDKQGIRKFFSPDGEKPGLAGEEGAQTETKPDSQEDNENKMDVDTNNDENETRDTGTENNPISLDDDGNATTAST</sequence>
<reference evidence="5" key="1">
    <citation type="journal article" date="2019" name="G3 (Bethesda)">
        <title>Genome Assemblies of Two Rare Opportunistic Yeast Pathogens: Diutina rugosa (syn. Candida rugosa) and Trichomonascus ciferrii (syn. Candida ciferrii).</title>
        <authorList>
            <person name="Mixao V."/>
            <person name="Saus E."/>
            <person name="Hansen A.P."/>
            <person name="Lass-Florl C."/>
            <person name="Gabaldon T."/>
        </authorList>
    </citation>
    <scope>NUCLEOTIDE SEQUENCE</scope>
    <source>
        <strain evidence="5">CBS 4856</strain>
    </source>
</reference>
<dbReference type="Gene3D" id="1.10.20.10">
    <property type="entry name" value="Histone, subunit A"/>
    <property type="match status" value="1"/>
</dbReference>
<feature type="compositionally biased region" description="Basic and acidic residues" evidence="3">
    <location>
        <begin position="121"/>
        <end position="135"/>
    </location>
</feature>
<dbReference type="InterPro" id="IPR050568">
    <property type="entry name" value="Transcr_DNA_Rep_Reg"/>
</dbReference>